<protein>
    <recommendedName>
        <fullName evidence="4">CUB domain-containing protein</fullName>
    </recommendedName>
</protein>
<gene>
    <name evidence="5" type="ORF">DPMN_109438</name>
</gene>
<organism evidence="5 6">
    <name type="scientific">Dreissena polymorpha</name>
    <name type="common">Zebra mussel</name>
    <name type="synonym">Mytilus polymorpha</name>
    <dbReference type="NCBI Taxonomy" id="45954"/>
    <lineage>
        <taxon>Eukaryota</taxon>
        <taxon>Metazoa</taxon>
        <taxon>Spiralia</taxon>
        <taxon>Lophotrochozoa</taxon>
        <taxon>Mollusca</taxon>
        <taxon>Bivalvia</taxon>
        <taxon>Autobranchia</taxon>
        <taxon>Heteroconchia</taxon>
        <taxon>Euheterodonta</taxon>
        <taxon>Imparidentia</taxon>
        <taxon>Neoheterodontei</taxon>
        <taxon>Myida</taxon>
        <taxon>Dreissenoidea</taxon>
        <taxon>Dreissenidae</taxon>
        <taxon>Dreissena</taxon>
    </lineage>
</organism>
<accession>A0A9D4QM59</accession>
<keyword evidence="6" id="KW-1185">Reference proteome</keyword>
<feature type="domain" description="CUB" evidence="4">
    <location>
        <begin position="1"/>
        <end position="77"/>
    </location>
</feature>
<proteinExistence type="predicted"/>
<evidence type="ECO:0000256" key="1">
    <source>
        <dbReference type="ARBA" id="ARBA00022737"/>
    </source>
</evidence>
<evidence type="ECO:0000256" key="3">
    <source>
        <dbReference type="PROSITE-ProRule" id="PRU00059"/>
    </source>
</evidence>
<evidence type="ECO:0000259" key="4">
    <source>
        <dbReference type="PROSITE" id="PS01180"/>
    </source>
</evidence>
<dbReference type="AlphaFoldDB" id="A0A9D4QM59"/>
<dbReference type="EMBL" id="JAIWYP010000004">
    <property type="protein sequence ID" value="KAH3836069.1"/>
    <property type="molecule type" value="Genomic_DNA"/>
</dbReference>
<reference evidence="5" key="1">
    <citation type="journal article" date="2019" name="bioRxiv">
        <title>The Genome of the Zebra Mussel, Dreissena polymorpha: A Resource for Invasive Species Research.</title>
        <authorList>
            <person name="McCartney M.A."/>
            <person name="Auch B."/>
            <person name="Kono T."/>
            <person name="Mallez S."/>
            <person name="Zhang Y."/>
            <person name="Obille A."/>
            <person name="Becker A."/>
            <person name="Abrahante J.E."/>
            <person name="Garbe J."/>
            <person name="Badalamenti J.P."/>
            <person name="Herman A."/>
            <person name="Mangelson H."/>
            <person name="Liachko I."/>
            <person name="Sullivan S."/>
            <person name="Sone E.D."/>
            <person name="Koren S."/>
            <person name="Silverstein K.A.T."/>
            <person name="Beckman K.B."/>
            <person name="Gohl D.M."/>
        </authorList>
    </citation>
    <scope>NUCLEOTIDE SEQUENCE</scope>
    <source>
        <strain evidence="5">Duluth1</strain>
        <tissue evidence="5">Whole animal</tissue>
    </source>
</reference>
<dbReference type="InterPro" id="IPR000859">
    <property type="entry name" value="CUB_dom"/>
</dbReference>
<dbReference type="SUPFAM" id="SSF49854">
    <property type="entry name" value="Spermadhesin, CUB domain"/>
    <property type="match status" value="1"/>
</dbReference>
<evidence type="ECO:0000313" key="5">
    <source>
        <dbReference type="EMBL" id="KAH3836069.1"/>
    </source>
</evidence>
<dbReference type="CDD" id="cd00041">
    <property type="entry name" value="CUB"/>
    <property type="match status" value="1"/>
</dbReference>
<keyword evidence="1" id="KW-0677">Repeat</keyword>
<comment type="caution">
    <text evidence="3">Lacks conserved residue(s) required for the propagation of feature annotation.</text>
</comment>
<dbReference type="Gene3D" id="2.60.120.290">
    <property type="entry name" value="Spermadhesin, CUB domain"/>
    <property type="match status" value="1"/>
</dbReference>
<dbReference type="Pfam" id="PF00431">
    <property type="entry name" value="CUB"/>
    <property type="match status" value="1"/>
</dbReference>
<dbReference type="Proteomes" id="UP000828390">
    <property type="component" value="Unassembled WGS sequence"/>
</dbReference>
<dbReference type="PANTHER" id="PTHR24251">
    <property type="entry name" value="OVOCHYMASE-RELATED"/>
    <property type="match status" value="1"/>
</dbReference>
<name>A0A9D4QM59_DREPO</name>
<keyword evidence="2" id="KW-1015">Disulfide bond</keyword>
<evidence type="ECO:0000256" key="2">
    <source>
        <dbReference type="ARBA" id="ARBA00023157"/>
    </source>
</evidence>
<reference evidence="5" key="2">
    <citation type="submission" date="2020-11" db="EMBL/GenBank/DDBJ databases">
        <authorList>
            <person name="McCartney M.A."/>
            <person name="Auch B."/>
            <person name="Kono T."/>
            <person name="Mallez S."/>
            <person name="Becker A."/>
            <person name="Gohl D.M."/>
            <person name="Silverstein K.A.T."/>
            <person name="Koren S."/>
            <person name="Bechman K.B."/>
            <person name="Herman A."/>
            <person name="Abrahante J.E."/>
            <person name="Garbe J."/>
        </authorList>
    </citation>
    <scope>NUCLEOTIDE SEQUENCE</scope>
    <source>
        <strain evidence="5">Duluth1</strain>
        <tissue evidence="5">Whole animal</tissue>
    </source>
</reference>
<sequence length="90" mass="9992">MIAIVFEHFDIEFDSHCKYDRLTVYRLGLDSVPAEQLAVLCGSNLPPSLDATGEVLVSFQSDGIVQKSGFQLRYLKTSVTSGKFVRCFVS</sequence>
<dbReference type="InterPro" id="IPR035914">
    <property type="entry name" value="Sperma_CUB_dom_sf"/>
</dbReference>
<evidence type="ECO:0000313" key="6">
    <source>
        <dbReference type="Proteomes" id="UP000828390"/>
    </source>
</evidence>
<comment type="caution">
    <text evidence="5">The sequence shown here is derived from an EMBL/GenBank/DDBJ whole genome shotgun (WGS) entry which is preliminary data.</text>
</comment>
<dbReference type="PROSITE" id="PS01180">
    <property type="entry name" value="CUB"/>
    <property type="match status" value="1"/>
</dbReference>